<evidence type="ECO:0000256" key="1">
    <source>
        <dbReference type="SAM" id="Coils"/>
    </source>
</evidence>
<reference evidence="3" key="1">
    <citation type="submission" date="2023-10" db="EMBL/GenBank/DDBJ databases">
        <authorList>
            <person name="Chen Y."/>
            <person name="Shah S."/>
            <person name="Dougan E. K."/>
            <person name="Thang M."/>
            <person name="Chan C."/>
        </authorList>
    </citation>
    <scope>NUCLEOTIDE SEQUENCE [LARGE SCALE GENOMIC DNA]</scope>
</reference>
<evidence type="ECO:0000313" key="3">
    <source>
        <dbReference type="EMBL" id="CAK0849404.1"/>
    </source>
</evidence>
<feature type="region of interest" description="Disordered" evidence="2">
    <location>
        <begin position="106"/>
        <end position="143"/>
    </location>
</feature>
<feature type="region of interest" description="Disordered" evidence="2">
    <location>
        <begin position="1"/>
        <end position="23"/>
    </location>
</feature>
<keyword evidence="4" id="KW-1185">Reference proteome</keyword>
<feature type="compositionally biased region" description="Basic and acidic residues" evidence="2">
    <location>
        <begin position="59"/>
        <end position="75"/>
    </location>
</feature>
<organism evidence="3 4">
    <name type="scientific">Prorocentrum cordatum</name>
    <dbReference type="NCBI Taxonomy" id="2364126"/>
    <lineage>
        <taxon>Eukaryota</taxon>
        <taxon>Sar</taxon>
        <taxon>Alveolata</taxon>
        <taxon>Dinophyceae</taxon>
        <taxon>Prorocentrales</taxon>
        <taxon>Prorocentraceae</taxon>
        <taxon>Prorocentrum</taxon>
    </lineage>
</organism>
<keyword evidence="1" id="KW-0175">Coiled coil</keyword>
<sequence>MASSSDRARAVRARLRPDSEPAWHRRLRAKRGIARVLLRLSDARALLKAHHSSGNMGKGGKDKGSKKGKGHEKQKSPVAHAWSCKSCKAQVSLNLEWCWQRGGHWQATPASTDSQPEESKPPWAAGDTSAGSKGLSPMKQEGAAVGPQLGPAIQTLQQAVDQVGRLDLPAEAQKQLLDPLNGVLNEVRAKRDAQKTPTQLIQASTQRLKGKMKSIGVKEKGVAQLREQLEAARTRASEIEEKISNEEGLLATARAEVQALQDEQNELIRQRQQPTPAPQAAAASFCAMKTALESMGMATAGDQHLVSAFQALAAAL</sequence>
<comment type="caution">
    <text evidence="3">The sequence shown here is derived from an EMBL/GenBank/DDBJ whole genome shotgun (WGS) entry which is preliminary data.</text>
</comment>
<feature type="non-terminal residue" evidence="3">
    <location>
        <position position="316"/>
    </location>
</feature>
<name>A0ABN9TTS9_9DINO</name>
<gene>
    <name evidence="3" type="ORF">PCOR1329_LOCUS42095</name>
</gene>
<feature type="coiled-coil region" evidence="1">
    <location>
        <begin position="222"/>
        <end position="270"/>
    </location>
</feature>
<dbReference type="Gene3D" id="1.10.287.1490">
    <property type="match status" value="1"/>
</dbReference>
<dbReference type="Proteomes" id="UP001189429">
    <property type="component" value="Unassembled WGS sequence"/>
</dbReference>
<protein>
    <submittedName>
        <fullName evidence="3">Uncharacterized protein</fullName>
    </submittedName>
</protein>
<evidence type="ECO:0000313" key="4">
    <source>
        <dbReference type="Proteomes" id="UP001189429"/>
    </source>
</evidence>
<accession>A0ABN9TTS9</accession>
<dbReference type="EMBL" id="CAUYUJ010015058">
    <property type="protein sequence ID" value="CAK0849404.1"/>
    <property type="molecule type" value="Genomic_DNA"/>
</dbReference>
<proteinExistence type="predicted"/>
<feature type="region of interest" description="Disordered" evidence="2">
    <location>
        <begin position="49"/>
        <end position="81"/>
    </location>
</feature>
<evidence type="ECO:0000256" key="2">
    <source>
        <dbReference type="SAM" id="MobiDB-lite"/>
    </source>
</evidence>